<dbReference type="RefSeq" id="WP_148780997.1">
    <property type="nucleotide sequence ID" value="NZ_VNHU01000001.1"/>
</dbReference>
<organism evidence="1 2">
    <name type="scientific">Aquimarina intermedia</name>
    <dbReference type="NCBI Taxonomy" id="350814"/>
    <lineage>
        <taxon>Bacteria</taxon>
        <taxon>Pseudomonadati</taxon>
        <taxon>Bacteroidota</taxon>
        <taxon>Flavobacteriia</taxon>
        <taxon>Flavobacteriales</taxon>
        <taxon>Flavobacteriaceae</taxon>
        <taxon>Aquimarina</taxon>
    </lineage>
</organism>
<evidence type="ECO:0000313" key="2">
    <source>
        <dbReference type="Proteomes" id="UP000324376"/>
    </source>
</evidence>
<dbReference type="AlphaFoldDB" id="A0A5S5CC77"/>
<name>A0A5S5CC77_9FLAO</name>
<comment type="caution">
    <text evidence="1">The sequence shown here is derived from an EMBL/GenBank/DDBJ whole genome shotgun (WGS) entry which is preliminary data.</text>
</comment>
<sequence>MRTTEYILTQDLCNRYRVETSFISLLIEKELIEVHYVEEQYYLHVDHLGDFERLLRLKTELGVNVDGIEVIQHLLSKIEKLQQANRQLKNRLQLFE</sequence>
<protein>
    <submittedName>
        <fullName evidence="1">MerR-like DNA binding protein</fullName>
    </submittedName>
</protein>
<evidence type="ECO:0000313" key="1">
    <source>
        <dbReference type="EMBL" id="TYP76965.1"/>
    </source>
</evidence>
<gene>
    <name evidence="1" type="ORF">BD809_101111</name>
</gene>
<dbReference type="Proteomes" id="UP000324376">
    <property type="component" value="Unassembled WGS sequence"/>
</dbReference>
<accession>A0A5S5CC77</accession>
<dbReference type="Pfam" id="PF13591">
    <property type="entry name" value="MerR_2"/>
    <property type="match status" value="1"/>
</dbReference>
<reference evidence="1 2" key="1">
    <citation type="submission" date="2019-07" db="EMBL/GenBank/DDBJ databases">
        <title>Genomic Encyclopedia of Archaeal and Bacterial Type Strains, Phase II (KMG-II): from individual species to whole genera.</title>
        <authorList>
            <person name="Goeker M."/>
        </authorList>
    </citation>
    <scope>NUCLEOTIDE SEQUENCE [LARGE SCALE GENOMIC DNA]</scope>
    <source>
        <strain evidence="1 2">DSM 17527</strain>
    </source>
</reference>
<dbReference type="Gene3D" id="1.10.1660.10">
    <property type="match status" value="1"/>
</dbReference>
<proteinExistence type="predicted"/>
<dbReference type="OrthoDB" id="1494789at2"/>
<keyword evidence="2" id="KW-1185">Reference proteome</keyword>
<dbReference type="EMBL" id="VNHU01000001">
    <property type="protein sequence ID" value="TYP76965.1"/>
    <property type="molecule type" value="Genomic_DNA"/>
</dbReference>